<reference evidence="3 4" key="1">
    <citation type="submission" date="2020-01" db="EMBL/GenBank/DDBJ databases">
        <title>Bacteria diversity of Porities sp.</title>
        <authorList>
            <person name="Wang G."/>
        </authorList>
    </citation>
    <scope>NUCLEOTIDE SEQUENCE [LARGE SCALE GENOMIC DNA]</scope>
    <source>
        <strain evidence="3 4">R33</strain>
    </source>
</reference>
<protein>
    <submittedName>
        <fullName evidence="3">D-alanyl-D-alanine carboxypeptidase</fullName>
    </submittedName>
</protein>
<dbReference type="EMBL" id="WXYO01000002">
    <property type="protein sequence ID" value="NAS11569.1"/>
    <property type="molecule type" value="Genomic_DNA"/>
</dbReference>
<keyword evidence="4" id="KW-1185">Reference proteome</keyword>
<proteinExistence type="inferred from homology"/>
<dbReference type="Gene3D" id="3.40.710.10">
    <property type="entry name" value="DD-peptidase/beta-lactamase superfamily"/>
    <property type="match status" value="2"/>
</dbReference>
<dbReference type="AlphaFoldDB" id="A0A6L9EAV1"/>
<dbReference type="GO" id="GO:0000270">
    <property type="term" value="P:peptidoglycan metabolic process"/>
    <property type="evidence" value="ECO:0007669"/>
    <property type="project" value="TreeGrafter"/>
</dbReference>
<dbReference type="SUPFAM" id="SSF56601">
    <property type="entry name" value="beta-lactamase/transpeptidase-like"/>
    <property type="match status" value="1"/>
</dbReference>
<dbReference type="GO" id="GO:0004185">
    <property type="term" value="F:serine-type carboxypeptidase activity"/>
    <property type="evidence" value="ECO:0007669"/>
    <property type="project" value="InterPro"/>
</dbReference>
<dbReference type="InterPro" id="IPR000667">
    <property type="entry name" value="Peptidase_S13"/>
</dbReference>
<comment type="caution">
    <text evidence="3">The sequence shown here is derived from an EMBL/GenBank/DDBJ whole genome shotgun (WGS) entry which is preliminary data.</text>
</comment>
<keyword evidence="3" id="KW-0645">Protease</keyword>
<accession>A0A6L9EAV1</accession>
<dbReference type="Pfam" id="PF02113">
    <property type="entry name" value="Peptidase_S13"/>
    <property type="match status" value="2"/>
</dbReference>
<dbReference type="GO" id="GO:0006508">
    <property type="term" value="P:proteolysis"/>
    <property type="evidence" value="ECO:0007669"/>
    <property type="project" value="InterPro"/>
</dbReference>
<name>A0A6L9EAV1_9FLAO</name>
<dbReference type="PANTHER" id="PTHR30023">
    <property type="entry name" value="D-ALANYL-D-ALANINE CARBOXYPEPTIDASE"/>
    <property type="match status" value="1"/>
</dbReference>
<evidence type="ECO:0000256" key="1">
    <source>
        <dbReference type="ARBA" id="ARBA00006096"/>
    </source>
</evidence>
<dbReference type="PRINTS" id="PR00922">
    <property type="entry name" value="DADACBPTASE3"/>
</dbReference>
<gene>
    <name evidence="3" type="ORF">GTQ38_06125</name>
</gene>
<keyword evidence="2" id="KW-0378">Hydrolase</keyword>
<dbReference type="PROSITE" id="PS51257">
    <property type="entry name" value="PROKAR_LIPOPROTEIN"/>
    <property type="match status" value="1"/>
</dbReference>
<dbReference type="InterPro" id="IPR012338">
    <property type="entry name" value="Beta-lactam/transpept-like"/>
</dbReference>
<dbReference type="PANTHER" id="PTHR30023:SF0">
    <property type="entry name" value="PENICILLIN-SENSITIVE CARBOXYPEPTIDASE A"/>
    <property type="match status" value="1"/>
</dbReference>
<comment type="similarity">
    <text evidence="1">Belongs to the peptidase S13 family.</text>
</comment>
<evidence type="ECO:0000256" key="2">
    <source>
        <dbReference type="ARBA" id="ARBA00022801"/>
    </source>
</evidence>
<evidence type="ECO:0000313" key="3">
    <source>
        <dbReference type="EMBL" id="NAS11569.1"/>
    </source>
</evidence>
<keyword evidence="3" id="KW-0121">Carboxypeptidase</keyword>
<dbReference type="Proteomes" id="UP000475249">
    <property type="component" value="Unassembled WGS sequence"/>
</dbReference>
<organism evidence="3 4">
    <name type="scientific">Poritiphilus flavus</name>
    <dbReference type="NCBI Taxonomy" id="2697053"/>
    <lineage>
        <taxon>Bacteria</taxon>
        <taxon>Pseudomonadati</taxon>
        <taxon>Bacteroidota</taxon>
        <taxon>Flavobacteriia</taxon>
        <taxon>Flavobacteriales</taxon>
        <taxon>Flavobacteriaceae</taxon>
        <taxon>Poritiphilus</taxon>
    </lineage>
</organism>
<evidence type="ECO:0000313" key="4">
    <source>
        <dbReference type="Proteomes" id="UP000475249"/>
    </source>
</evidence>
<sequence length="428" mass="48832">MGGKDTKLCLFYVLIIILLGSCASQKYPRIARSVNQILGEETSDKHFTGIFFYDPASKDTIFSKNSNKYFTPASNTKIFTLYTSLKLLPDHIPALKYQFSNDTLRIEGTGDPTALHPHFQDSTLIKFLNGYSNITLYPANFQEDKFGPGWAWEDYDWYYSPERSGLPLYGNVATLYQQDSVRVSPDYFRDSISTFREARNREPDRNQFYYDINAADTVEIPYRTANLTTKGLLEKMLGKEIRIDSGMAPTPKKVLSGMRLDSVLKRMMHLSDNFLAEQLLILSSSTLSDTLSSAKARNHVMDGFLVDLKQPPRWVDGSGLSRYNLFTPESMVYVLNRLYHEVPRERLLHFFPAGGISGTLKEWYPGVQGPYVFAKTGTLGNNHCLSGYLITKSGKTLIFSFMNNHFRLSNGEIKHRMQKVLETMRDSY</sequence>